<evidence type="ECO:0000313" key="3">
    <source>
        <dbReference type="Proteomes" id="UP000187209"/>
    </source>
</evidence>
<keyword evidence="3" id="KW-1185">Reference proteome</keyword>
<protein>
    <submittedName>
        <fullName evidence="2">Uncharacterized protein</fullName>
    </submittedName>
</protein>
<comment type="caution">
    <text evidence="2">The sequence shown here is derived from an EMBL/GenBank/DDBJ whole genome shotgun (WGS) entry which is preliminary data.</text>
</comment>
<feature type="transmembrane region" description="Helical" evidence="1">
    <location>
        <begin position="80"/>
        <end position="113"/>
    </location>
</feature>
<keyword evidence="1" id="KW-1133">Transmembrane helix</keyword>
<evidence type="ECO:0000256" key="1">
    <source>
        <dbReference type="SAM" id="Phobius"/>
    </source>
</evidence>
<keyword evidence="1" id="KW-0812">Transmembrane</keyword>
<dbReference type="EMBL" id="MPUH01000395">
    <property type="protein sequence ID" value="OMJ81082.1"/>
    <property type="molecule type" value="Genomic_DNA"/>
</dbReference>
<dbReference type="AlphaFoldDB" id="A0A1R2BW81"/>
<keyword evidence="1" id="KW-0472">Membrane</keyword>
<accession>A0A1R2BW81</accession>
<name>A0A1R2BW81_9CILI</name>
<organism evidence="2 3">
    <name type="scientific">Stentor coeruleus</name>
    <dbReference type="NCBI Taxonomy" id="5963"/>
    <lineage>
        <taxon>Eukaryota</taxon>
        <taxon>Sar</taxon>
        <taxon>Alveolata</taxon>
        <taxon>Ciliophora</taxon>
        <taxon>Postciliodesmatophora</taxon>
        <taxon>Heterotrichea</taxon>
        <taxon>Heterotrichida</taxon>
        <taxon>Stentoridae</taxon>
        <taxon>Stentor</taxon>
    </lineage>
</organism>
<feature type="transmembrane region" description="Helical" evidence="1">
    <location>
        <begin position="12"/>
        <end position="32"/>
    </location>
</feature>
<proteinExistence type="predicted"/>
<sequence length="136" mass="15286">MEDNKQIVVKLIFTAPSVLSLVSAVYSFFYWADIISKMFCFHLMSVSMLPILLEFSPYFREYIMGSFTSKLEGSYAKISLLLYISVLVAIIGIGVLGFITATIDIIASCALLIYEFRHKITEKLGLKLALPSIEQI</sequence>
<gene>
    <name evidence="2" type="ORF">SteCoe_18545</name>
</gene>
<feature type="transmembrane region" description="Helical" evidence="1">
    <location>
        <begin position="39"/>
        <end position="60"/>
    </location>
</feature>
<dbReference type="Proteomes" id="UP000187209">
    <property type="component" value="Unassembled WGS sequence"/>
</dbReference>
<evidence type="ECO:0000313" key="2">
    <source>
        <dbReference type="EMBL" id="OMJ81082.1"/>
    </source>
</evidence>
<reference evidence="2 3" key="1">
    <citation type="submission" date="2016-11" db="EMBL/GenBank/DDBJ databases">
        <title>The macronuclear genome of Stentor coeruleus: a giant cell with tiny introns.</title>
        <authorList>
            <person name="Slabodnick M."/>
            <person name="Ruby J.G."/>
            <person name="Reiff S.B."/>
            <person name="Swart E.C."/>
            <person name="Gosai S."/>
            <person name="Prabakaran S."/>
            <person name="Witkowska E."/>
            <person name="Larue G.E."/>
            <person name="Fisher S."/>
            <person name="Freeman R.M."/>
            <person name="Gunawardena J."/>
            <person name="Chu W."/>
            <person name="Stover N.A."/>
            <person name="Gregory B.D."/>
            <person name="Nowacki M."/>
            <person name="Derisi J."/>
            <person name="Roy S.W."/>
            <person name="Marshall W.F."/>
            <person name="Sood P."/>
        </authorList>
    </citation>
    <scope>NUCLEOTIDE SEQUENCE [LARGE SCALE GENOMIC DNA]</scope>
    <source>
        <strain evidence="2">WM001</strain>
    </source>
</reference>